<sequence>MPLRITSVKATPVLVPISKSHGGLWLRRTHIDRTIVEIETDVGISGVGETRGLWAADVINSKFAPQLIGLPPLARGLMRSRCLNGVLDYGFPEYQMERLAYAAVDLAAWDIAGKCADLPLYTR</sequence>
<dbReference type="Proteomes" id="UP000282195">
    <property type="component" value="Plasmid pRCCGE525a"/>
</dbReference>
<keyword evidence="2" id="KW-0614">Plasmid</keyword>
<accession>A0A387FZ91</accession>
<gene>
    <name evidence="2" type="ORF">CCGE525_37100</name>
</gene>
<dbReference type="EMBL" id="CP032697">
    <property type="protein sequence ID" value="AYG64370.1"/>
    <property type="molecule type" value="Genomic_DNA"/>
</dbReference>
<dbReference type="SUPFAM" id="SSF54826">
    <property type="entry name" value="Enolase N-terminal domain-like"/>
    <property type="match status" value="1"/>
</dbReference>
<geneLocation type="plasmid" evidence="3">
    <name>prccge525a</name>
</geneLocation>
<evidence type="ECO:0000313" key="3">
    <source>
        <dbReference type="Proteomes" id="UP000282195"/>
    </source>
</evidence>
<dbReference type="InterPro" id="IPR013341">
    <property type="entry name" value="Mandelate_racemase_N_dom"/>
</dbReference>
<dbReference type="InterPro" id="IPR029017">
    <property type="entry name" value="Enolase-like_N"/>
</dbReference>
<evidence type="ECO:0000313" key="2">
    <source>
        <dbReference type="EMBL" id="AYG64370.1"/>
    </source>
</evidence>
<protein>
    <recommendedName>
        <fullName evidence="1">Mandelate racemase/muconate lactonizing enzyme N-terminal domain-containing protein</fullName>
    </recommendedName>
</protein>
<keyword evidence="3" id="KW-1185">Reference proteome</keyword>
<dbReference type="OrthoDB" id="9775913at2"/>
<dbReference type="AlphaFoldDB" id="A0A387FZ91"/>
<dbReference type="KEGG" id="rjg:CCGE525_37100"/>
<dbReference type="RefSeq" id="WP_120709261.1">
    <property type="nucleotide sequence ID" value="NZ_CP032697.1"/>
</dbReference>
<evidence type="ECO:0000259" key="1">
    <source>
        <dbReference type="Pfam" id="PF02746"/>
    </source>
</evidence>
<dbReference type="Pfam" id="PF02746">
    <property type="entry name" value="MR_MLE_N"/>
    <property type="match status" value="1"/>
</dbReference>
<proteinExistence type="predicted"/>
<feature type="domain" description="Mandelate racemase/muconate lactonizing enzyme N-terminal" evidence="1">
    <location>
        <begin position="34"/>
        <end position="121"/>
    </location>
</feature>
<reference evidence="2 3" key="1">
    <citation type="submission" date="2018-10" db="EMBL/GenBank/DDBJ databases">
        <title>Rhizobium etli, R. leguminosarum and a new Rhizobium genospecies from Phaseolus dumosus.</title>
        <authorList>
            <person name="Ramirez-Puebla S.T."/>
            <person name="Rogel-Hernandez M.A."/>
            <person name="Guerrero G."/>
            <person name="Ormeno-Orrillo E."/>
            <person name="Martinez-Romero J.C."/>
            <person name="Negrete-Yankelevich S."/>
            <person name="Martinez-Romero E."/>
        </authorList>
    </citation>
    <scope>NUCLEOTIDE SEQUENCE [LARGE SCALE GENOMIC DNA]</scope>
    <source>
        <strain evidence="2 3">CCGE525</strain>
        <plasmid evidence="3">prccge525a</plasmid>
    </source>
</reference>
<organism evidence="2 3">
    <name type="scientific">Rhizobium jaguaris</name>
    <dbReference type="NCBI Taxonomy" id="1312183"/>
    <lineage>
        <taxon>Bacteria</taxon>
        <taxon>Pseudomonadati</taxon>
        <taxon>Pseudomonadota</taxon>
        <taxon>Alphaproteobacteria</taxon>
        <taxon>Hyphomicrobiales</taxon>
        <taxon>Rhizobiaceae</taxon>
        <taxon>Rhizobium/Agrobacterium group</taxon>
        <taxon>Rhizobium</taxon>
    </lineage>
</organism>
<name>A0A387FZ91_9HYPH</name>
<dbReference type="Gene3D" id="3.30.390.10">
    <property type="entry name" value="Enolase-like, N-terminal domain"/>
    <property type="match status" value="1"/>
</dbReference>